<evidence type="ECO:0000313" key="1">
    <source>
        <dbReference type="EMBL" id="KKM28103.1"/>
    </source>
</evidence>
<dbReference type="EMBL" id="LAZR01012190">
    <property type="protein sequence ID" value="KKM28103.1"/>
    <property type="molecule type" value="Genomic_DNA"/>
</dbReference>
<accession>A0A0F9L1N1</accession>
<organism evidence="1">
    <name type="scientific">marine sediment metagenome</name>
    <dbReference type="NCBI Taxonomy" id="412755"/>
    <lineage>
        <taxon>unclassified sequences</taxon>
        <taxon>metagenomes</taxon>
        <taxon>ecological metagenomes</taxon>
    </lineage>
</organism>
<protein>
    <recommendedName>
        <fullName evidence="2">Phage/plasmid-like protein</fullName>
    </recommendedName>
</protein>
<reference evidence="1" key="1">
    <citation type="journal article" date="2015" name="Nature">
        <title>Complex archaea that bridge the gap between prokaryotes and eukaryotes.</title>
        <authorList>
            <person name="Spang A."/>
            <person name="Saw J.H."/>
            <person name="Jorgensen S.L."/>
            <person name="Zaremba-Niedzwiedzka K."/>
            <person name="Martijn J."/>
            <person name="Lind A.E."/>
            <person name="van Eijk R."/>
            <person name="Schleper C."/>
            <person name="Guy L."/>
            <person name="Ettema T.J."/>
        </authorList>
    </citation>
    <scope>NUCLEOTIDE SEQUENCE</scope>
</reference>
<dbReference type="NCBIfam" id="TIGR03299">
    <property type="entry name" value="LGT_TIGR03299"/>
    <property type="match status" value="1"/>
</dbReference>
<dbReference type="InterPro" id="IPR017686">
    <property type="entry name" value="Phg/plasmid-like_prot"/>
</dbReference>
<dbReference type="Pfam" id="PF06067">
    <property type="entry name" value="DUF932"/>
    <property type="match status" value="1"/>
</dbReference>
<gene>
    <name evidence="1" type="ORF">LCGC14_1568050</name>
</gene>
<proteinExistence type="predicted"/>
<evidence type="ECO:0008006" key="2">
    <source>
        <dbReference type="Google" id="ProtNLM"/>
    </source>
</evidence>
<name>A0A0F9L1N1_9ZZZZ</name>
<comment type="caution">
    <text evidence="1">The sequence shown here is derived from an EMBL/GenBank/DDBJ whole genome shotgun (WGS) entry which is preliminary data.</text>
</comment>
<dbReference type="InterPro" id="IPR026325">
    <property type="entry name" value="DUF932"/>
</dbReference>
<sequence>MSAKISTESGRPEMFYTGERPWHGLGTKLDKPATAVEAISAAGLDWEVKKEPLYRKVGDDYRTVQGKVAIVRSDTNKELGYATDVYQPIQNRTGFTFFDSIVGAGQAIYHTAGALGIGEKVWILAKLPGEIRINGTDDVTEKFLLLTNGHDGKSALRMLFTPVRVVCNNTLMAAVGGADVREGVSIRHTGDISSKVAEAQRALGLAVKYYDELPDVFNALASKRVTHIEAKAFFESLVPNNKDAKRNTRTENVRDDLLHLFQVGKGNKGESAWDLVNSVSQYVTHHRSTRISRGGAVYAKDISTTGKGEAVDKTDRRLHSAWFGPGADLNSRAFAKAVQLVKA</sequence>
<dbReference type="AlphaFoldDB" id="A0A0F9L1N1"/>